<keyword evidence="4" id="KW-0804">Transcription</keyword>
<dbReference type="PANTHER" id="PTHR46062:SF1">
    <property type="entry name" value="LP12374P"/>
    <property type="match status" value="1"/>
</dbReference>
<dbReference type="GO" id="GO:0000981">
    <property type="term" value="F:DNA-binding transcription factor activity, RNA polymerase II-specific"/>
    <property type="evidence" value="ECO:0007669"/>
    <property type="project" value="TreeGrafter"/>
</dbReference>
<protein>
    <submittedName>
        <fullName evidence="6">Uncharacterized protein</fullName>
    </submittedName>
</protein>
<name>A0AAV8Y2Q1_9CUCU</name>
<evidence type="ECO:0000256" key="4">
    <source>
        <dbReference type="ARBA" id="ARBA00023163"/>
    </source>
</evidence>
<evidence type="ECO:0000256" key="1">
    <source>
        <dbReference type="ARBA" id="ARBA00004123"/>
    </source>
</evidence>
<dbReference type="AlphaFoldDB" id="A0AAV8Y2Q1"/>
<evidence type="ECO:0000256" key="3">
    <source>
        <dbReference type="ARBA" id="ARBA00023125"/>
    </source>
</evidence>
<comment type="subcellular location">
    <subcellularLocation>
        <location evidence="1">Nucleus</location>
    </subcellularLocation>
</comment>
<dbReference type="GO" id="GO:0000978">
    <property type="term" value="F:RNA polymerase II cis-regulatory region sequence-specific DNA binding"/>
    <property type="evidence" value="ECO:0007669"/>
    <property type="project" value="TreeGrafter"/>
</dbReference>
<keyword evidence="5" id="KW-0539">Nucleus</keyword>
<gene>
    <name evidence="6" type="ORF">NQ318_010199</name>
</gene>
<evidence type="ECO:0000256" key="2">
    <source>
        <dbReference type="ARBA" id="ARBA00023015"/>
    </source>
</evidence>
<evidence type="ECO:0000256" key="5">
    <source>
        <dbReference type="ARBA" id="ARBA00023242"/>
    </source>
</evidence>
<accession>A0AAV8Y2Q1</accession>
<proteinExistence type="predicted"/>
<comment type="caution">
    <text evidence="6">The sequence shown here is derived from an EMBL/GenBank/DDBJ whole genome shotgun (WGS) entry which is preliminary data.</text>
</comment>
<organism evidence="6 7">
    <name type="scientific">Aromia moschata</name>
    <dbReference type="NCBI Taxonomy" id="1265417"/>
    <lineage>
        <taxon>Eukaryota</taxon>
        <taxon>Metazoa</taxon>
        <taxon>Ecdysozoa</taxon>
        <taxon>Arthropoda</taxon>
        <taxon>Hexapoda</taxon>
        <taxon>Insecta</taxon>
        <taxon>Pterygota</taxon>
        <taxon>Neoptera</taxon>
        <taxon>Endopterygota</taxon>
        <taxon>Coleoptera</taxon>
        <taxon>Polyphaga</taxon>
        <taxon>Cucujiformia</taxon>
        <taxon>Chrysomeloidea</taxon>
        <taxon>Cerambycidae</taxon>
        <taxon>Cerambycinae</taxon>
        <taxon>Callichromatini</taxon>
        <taxon>Aromia</taxon>
    </lineage>
</organism>
<keyword evidence="2" id="KW-0805">Transcription regulation</keyword>
<dbReference type="EMBL" id="JAPWTK010000231">
    <property type="protein sequence ID" value="KAJ8944997.1"/>
    <property type="molecule type" value="Genomic_DNA"/>
</dbReference>
<evidence type="ECO:0000313" key="7">
    <source>
        <dbReference type="Proteomes" id="UP001162162"/>
    </source>
</evidence>
<sequence length="154" mass="17859">MFVYGDPIIPCESKEAQKYWRHRRQADLFIEKGDKTGAKQELLRCLQTYGITLPTSRFELFLCFCWQLFRQIMHRLWIGRWLSRHAGGFFVDGITRFQGQTSCKELALVYNDLHKIQLVDGPEETCHLFGLTTSLSALNLAEAAKGRIKPGRYD</sequence>
<dbReference type="PANTHER" id="PTHR46062">
    <property type="entry name" value="STEROL REGULATORY ELEMENT-BINDING PROTEIN"/>
    <property type="match status" value="1"/>
</dbReference>
<reference evidence="6" key="1">
    <citation type="journal article" date="2023" name="Insect Mol. Biol.">
        <title>Genome sequencing provides insights into the evolution of gene families encoding plant cell wall-degrading enzymes in longhorned beetles.</title>
        <authorList>
            <person name="Shin N.R."/>
            <person name="Okamura Y."/>
            <person name="Kirsch R."/>
            <person name="Pauchet Y."/>
        </authorList>
    </citation>
    <scope>NUCLEOTIDE SEQUENCE</scope>
    <source>
        <strain evidence="6">AMC_N1</strain>
    </source>
</reference>
<keyword evidence="7" id="KW-1185">Reference proteome</keyword>
<dbReference type="GO" id="GO:0005634">
    <property type="term" value="C:nucleus"/>
    <property type="evidence" value="ECO:0007669"/>
    <property type="project" value="UniProtKB-SubCell"/>
</dbReference>
<keyword evidence="3" id="KW-0238">DNA-binding</keyword>
<dbReference type="Proteomes" id="UP001162162">
    <property type="component" value="Unassembled WGS sequence"/>
</dbReference>
<evidence type="ECO:0000313" key="6">
    <source>
        <dbReference type="EMBL" id="KAJ8944997.1"/>
    </source>
</evidence>